<dbReference type="InParanoid" id="A0A1I2EL08"/>
<organism evidence="1 2">
    <name type="scientific">Thermophagus xiamenensis</name>
    <dbReference type="NCBI Taxonomy" id="385682"/>
    <lineage>
        <taxon>Bacteria</taxon>
        <taxon>Pseudomonadati</taxon>
        <taxon>Bacteroidota</taxon>
        <taxon>Bacteroidia</taxon>
        <taxon>Marinilabiliales</taxon>
        <taxon>Marinilabiliaceae</taxon>
        <taxon>Thermophagus</taxon>
    </lineage>
</organism>
<sequence>MFKGIADQIKEAQKEIIKQETLQNYFEMLTNFRKEKVRKERKTNTAFTKQLLPHLSSQNLDQIPGLRSLFYVVLEKQDNENDPKRLKFLETYMLLKSFPKRIQIFDQELEKVKPLLKSKRETRSLRVLVKNIRQATMDKYYFQEVSSLLYLSEKAGEVNARSLTLEKAIDIGKKIQLALNEAVDYLKQEDSWGSWELYFSRKVKFDAIPPSEIDKAFDAIPYIASLMNCFAALNEPFFPARDILILKKMADEFVEGLISDMIQDWLVESKTKKMRARINQSLGNINVMIRILTSMREQNKSEITLMDVEGQNRLEYTEDFVRKKLSDKI</sequence>
<evidence type="ECO:0000313" key="2">
    <source>
        <dbReference type="Proteomes" id="UP000181976"/>
    </source>
</evidence>
<dbReference type="eggNOG" id="ENOG5031NAD">
    <property type="taxonomic scope" value="Bacteria"/>
</dbReference>
<evidence type="ECO:0000313" key="1">
    <source>
        <dbReference type="EMBL" id="SFE93784.1"/>
    </source>
</evidence>
<dbReference type="OrthoDB" id="1113152at2"/>
<gene>
    <name evidence="1" type="ORF">SAMN05444380_12327</name>
</gene>
<accession>A0A1I2EL08</accession>
<dbReference type="EMBL" id="FONA01000023">
    <property type="protein sequence ID" value="SFE93784.1"/>
    <property type="molecule type" value="Genomic_DNA"/>
</dbReference>
<proteinExistence type="predicted"/>
<name>A0A1I2EL08_9BACT</name>
<keyword evidence="2" id="KW-1185">Reference proteome</keyword>
<dbReference type="AlphaFoldDB" id="A0A1I2EL08"/>
<protein>
    <submittedName>
        <fullName evidence="1">Uncharacterized protein</fullName>
    </submittedName>
</protein>
<reference evidence="1 2" key="1">
    <citation type="submission" date="2016-10" db="EMBL/GenBank/DDBJ databases">
        <authorList>
            <person name="de Groot N.N."/>
        </authorList>
    </citation>
    <scope>NUCLEOTIDE SEQUENCE [LARGE SCALE GENOMIC DNA]</scope>
    <source>
        <strain evidence="1 2">DSM 19012</strain>
    </source>
</reference>
<dbReference type="Proteomes" id="UP000181976">
    <property type="component" value="Unassembled WGS sequence"/>
</dbReference>
<dbReference type="RefSeq" id="WP_010528766.1">
    <property type="nucleotide sequence ID" value="NZ_AFSL01000096.1"/>
</dbReference>